<proteinExistence type="predicted"/>
<organism evidence="2 3">
    <name type="scientific">candidate division WOR-1 bacterium RIFOXYC12_FULL_54_18</name>
    <dbReference type="NCBI Taxonomy" id="1802584"/>
    <lineage>
        <taxon>Bacteria</taxon>
        <taxon>Bacillati</taxon>
        <taxon>Saganbacteria</taxon>
    </lineage>
</organism>
<sequence length="209" mass="22071">MLIKRLVFFVCCWLLVVGLPGCGDLEGAVTSITVSPSTITVGVNQPQYFSVIAKDANGQIVSVTPTWSVTGGIGSITSGGIFTATSTAASGYVVATVNSISGRSAVTITSLGWVEGRVSDNIGNRVNGIKVYLKNTSPLLLDFADSNGDYSIENVPAGHYEVWTDESSTIYIPASVEATVSSGEKSQFHNFTLYYFTDPPDTTPPELTP</sequence>
<feature type="chain" id="PRO_5009514511" description="BIG2 domain-containing protein" evidence="1">
    <location>
        <begin position="23"/>
        <end position="209"/>
    </location>
</feature>
<feature type="signal peptide" evidence="1">
    <location>
        <begin position="1"/>
        <end position="22"/>
    </location>
</feature>
<dbReference type="Gene3D" id="2.60.40.1120">
    <property type="entry name" value="Carboxypeptidase-like, regulatory domain"/>
    <property type="match status" value="1"/>
</dbReference>
<name>A0A1F4T705_UNCSA</name>
<reference evidence="2 3" key="1">
    <citation type="journal article" date="2016" name="Nat. Commun.">
        <title>Thousands of microbial genomes shed light on interconnected biogeochemical processes in an aquifer system.</title>
        <authorList>
            <person name="Anantharaman K."/>
            <person name="Brown C.T."/>
            <person name="Hug L.A."/>
            <person name="Sharon I."/>
            <person name="Castelle C.J."/>
            <person name="Probst A.J."/>
            <person name="Thomas B.C."/>
            <person name="Singh A."/>
            <person name="Wilkins M.J."/>
            <person name="Karaoz U."/>
            <person name="Brodie E.L."/>
            <person name="Williams K.H."/>
            <person name="Hubbard S.S."/>
            <person name="Banfield J.F."/>
        </authorList>
    </citation>
    <scope>NUCLEOTIDE SEQUENCE [LARGE SCALE GENOMIC DNA]</scope>
</reference>
<protein>
    <recommendedName>
        <fullName evidence="4">BIG2 domain-containing protein</fullName>
    </recommendedName>
</protein>
<accession>A0A1F4T705</accession>
<comment type="caution">
    <text evidence="2">The sequence shown here is derived from an EMBL/GenBank/DDBJ whole genome shotgun (WGS) entry which is preliminary data.</text>
</comment>
<evidence type="ECO:0000313" key="3">
    <source>
        <dbReference type="Proteomes" id="UP000178602"/>
    </source>
</evidence>
<dbReference type="Proteomes" id="UP000178602">
    <property type="component" value="Unassembled WGS sequence"/>
</dbReference>
<evidence type="ECO:0000256" key="1">
    <source>
        <dbReference type="SAM" id="SignalP"/>
    </source>
</evidence>
<evidence type="ECO:0008006" key="4">
    <source>
        <dbReference type="Google" id="ProtNLM"/>
    </source>
</evidence>
<evidence type="ECO:0000313" key="2">
    <source>
        <dbReference type="EMBL" id="OGC28494.1"/>
    </source>
</evidence>
<dbReference type="AlphaFoldDB" id="A0A1F4T705"/>
<dbReference type="GO" id="GO:0030246">
    <property type="term" value="F:carbohydrate binding"/>
    <property type="evidence" value="ECO:0007669"/>
    <property type="project" value="InterPro"/>
</dbReference>
<dbReference type="SUPFAM" id="SSF49452">
    <property type="entry name" value="Starch-binding domain-like"/>
    <property type="match status" value="1"/>
</dbReference>
<dbReference type="EMBL" id="MEUG01000001">
    <property type="protein sequence ID" value="OGC28494.1"/>
    <property type="molecule type" value="Genomic_DNA"/>
</dbReference>
<dbReference type="InterPro" id="IPR013784">
    <property type="entry name" value="Carb-bd-like_fold"/>
</dbReference>
<keyword evidence="1" id="KW-0732">Signal</keyword>
<gene>
    <name evidence="2" type="ORF">A3K49_05960</name>
</gene>